<evidence type="ECO:0000313" key="2">
    <source>
        <dbReference type="Proteomes" id="UP000251889"/>
    </source>
</evidence>
<dbReference type="OrthoDB" id="1261607at2"/>
<dbReference type="RefSeq" id="WP_112747583.1">
    <property type="nucleotide sequence ID" value="NZ_QMFY01000007.1"/>
</dbReference>
<dbReference type="EMBL" id="QMFY01000007">
    <property type="protein sequence ID" value="RAW00241.1"/>
    <property type="molecule type" value="Genomic_DNA"/>
</dbReference>
<keyword evidence="2" id="KW-1185">Reference proteome</keyword>
<dbReference type="Proteomes" id="UP000251889">
    <property type="component" value="Unassembled WGS sequence"/>
</dbReference>
<name>A0A364Y0W3_9BACT</name>
<dbReference type="AlphaFoldDB" id="A0A364Y0W3"/>
<proteinExistence type="predicted"/>
<accession>A0A364Y0W3</accession>
<gene>
    <name evidence="1" type="ORF">DQQ10_14360</name>
</gene>
<protein>
    <submittedName>
        <fullName evidence="1">Uncharacterized protein</fullName>
    </submittedName>
</protein>
<reference evidence="1 2" key="1">
    <citation type="submission" date="2018-06" db="EMBL/GenBank/DDBJ databases">
        <title>Chryseolinea flavus sp. nov., a member of the phylum Bacteroidetes isolated from soil.</title>
        <authorList>
            <person name="Li Y."/>
            <person name="Wang J."/>
        </authorList>
    </citation>
    <scope>NUCLEOTIDE SEQUENCE [LARGE SCALE GENOMIC DNA]</scope>
    <source>
        <strain evidence="1 2">SDU1-6</strain>
    </source>
</reference>
<evidence type="ECO:0000313" key="1">
    <source>
        <dbReference type="EMBL" id="RAW00241.1"/>
    </source>
</evidence>
<organism evidence="1 2">
    <name type="scientific">Pseudochryseolinea flava</name>
    <dbReference type="NCBI Taxonomy" id="2059302"/>
    <lineage>
        <taxon>Bacteria</taxon>
        <taxon>Pseudomonadati</taxon>
        <taxon>Bacteroidota</taxon>
        <taxon>Cytophagia</taxon>
        <taxon>Cytophagales</taxon>
        <taxon>Fulvivirgaceae</taxon>
        <taxon>Pseudochryseolinea</taxon>
    </lineage>
</organism>
<sequence>MTGDIPDWVKDLLDDEDHFWKSIYPSYSFDERVLHWSGSLHRRMRWQEESGYDPYAIYSKTWHMQAKEREPQIDLIMDNVFEKYWSGTGGNWDKSEYLKRIEKKW</sequence>
<comment type="caution">
    <text evidence="1">The sequence shown here is derived from an EMBL/GenBank/DDBJ whole genome shotgun (WGS) entry which is preliminary data.</text>
</comment>